<dbReference type="PANTHER" id="PTHR13182">
    <property type="entry name" value="ZINC FINGER PROTEIN 622"/>
    <property type="match status" value="1"/>
</dbReference>
<evidence type="ECO:0000313" key="12">
    <source>
        <dbReference type="Proteomes" id="UP001214628"/>
    </source>
</evidence>
<protein>
    <submittedName>
        <fullName evidence="11">Pre-60S factor rei1</fullName>
    </submittedName>
</protein>
<evidence type="ECO:0000256" key="5">
    <source>
        <dbReference type="ARBA" id="ARBA00022737"/>
    </source>
</evidence>
<dbReference type="PANTHER" id="PTHR13182:SF8">
    <property type="entry name" value="CYTOPLASMIC 60S SUBUNIT BIOGENESIS FACTOR ZNF622"/>
    <property type="match status" value="1"/>
</dbReference>
<evidence type="ECO:0000313" key="11">
    <source>
        <dbReference type="EMBL" id="WFD43660.1"/>
    </source>
</evidence>
<organism evidence="11 12">
    <name type="scientific">Malassezia psittaci</name>
    <dbReference type="NCBI Taxonomy" id="1821823"/>
    <lineage>
        <taxon>Eukaryota</taxon>
        <taxon>Fungi</taxon>
        <taxon>Dikarya</taxon>
        <taxon>Basidiomycota</taxon>
        <taxon>Ustilaginomycotina</taxon>
        <taxon>Malasseziomycetes</taxon>
        <taxon>Malasseziales</taxon>
        <taxon>Malasseziaceae</taxon>
        <taxon>Malassezia</taxon>
    </lineage>
</organism>
<dbReference type="GO" id="GO:0030687">
    <property type="term" value="C:preribosome, large subunit precursor"/>
    <property type="evidence" value="ECO:0007669"/>
    <property type="project" value="TreeGrafter"/>
</dbReference>
<comment type="subcellular location">
    <subcellularLocation>
        <location evidence="1">Cytoplasm</location>
    </subcellularLocation>
</comment>
<name>A0AAF0F765_9BASI</name>
<evidence type="ECO:0000256" key="8">
    <source>
        <dbReference type="ARBA" id="ARBA00034126"/>
    </source>
</evidence>
<dbReference type="SMART" id="SM00355">
    <property type="entry name" value="ZnF_C2H2"/>
    <property type="match status" value="3"/>
</dbReference>
<keyword evidence="3" id="KW-0690">Ribosome biogenesis</keyword>
<dbReference type="GO" id="GO:0003676">
    <property type="term" value="F:nucleic acid binding"/>
    <property type="evidence" value="ECO:0007669"/>
    <property type="project" value="InterPro"/>
</dbReference>
<reference evidence="11" key="1">
    <citation type="submission" date="2023-02" db="EMBL/GenBank/DDBJ databases">
        <title>Mating type loci evolution in Malassezia.</title>
        <authorList>
            <person name="Coelho M.A."/>
        </authorList>
    </citation>
    <scope>NUCLEOTIDE SEQUENCE</scope>
    <source>
        <strain evidence="11">CBS 14136</strain>
    </source>
</reference>
<dbReference type="InterPro" id="IPR022755">
    <property type="entry name" value="Znf_C2H2_jaz"/>
</dbReference>
<evidence type="ECO:0000256" key="9">
    <source>
        <dbReference type="SAM" id="MobiDB-lite"/>
    </source>
</evidence>
<feature type="compositionally biased region" description="Acidic residues" evidence="9">
    <location>
        <begin position="302"/>
        <end position="320"/>
    </location>
</feature>
<evidence type="ECO:0000259" key="10">
    <source>
        <dbReference type="PROSITE" id="PS00028"/>
    </source>
</evidence>
<dbReference type="InterPro" id="IPR041661">
    <property type="entry name" value="ZN622/Rei1/Reh1_Znf-C2H2"/>
</dbReference>
<proteinExistence type="inferred from homology"/>
<evidence type="ECO:0000256" key="7">
    <source>
        <dbReference type="ARBA" id="ARBA00022833"/>
    </source>
</evidence>
<evidence type="ECO:0000256" key="4">
    <source>
        <dbReference type="ARBA" id="ARBA00022723"/>
    </source>
</evidence>
<dbReference type="Pfam" id="PF12171">
    <property type="entry name" value="zf-C2H2_jaz"/>
    <property type="match status" value="1"/>
</dbReference>
<evidence type="ECO:0000256" key="1">
    <source>
        <dbReference type="ARBA" id="ARBA00004496"/>
    </source>
</evidence>
<accession>A0AAF0F765</accession>
<dbReference type="Gene3D" id="3.30.160.60">
    <property type="entry name" value="Classic Zinc Finger"/>
    <property type="match status" value="1"/>
</dbReference>
<feature type="compositionally biased region" description="Acidic residues" evidence="9">
    <location>
        <begin position="327"/>
        <end position="337"/>
    </location>
</feature>
<comment type="similarity">
    <text evidence="8">Belongs to the REI1 family.</text>
</comment>
<evidence type="ECO:0000256" key="2">
    <source>
        <dbReference type="ARBA" id="ARBA00022490"/>
    </source>
</evidence>
<keyword evidence="12" id="KW-1185">Reference proteome</keyword>
<dbReference type="InterPro" id="IPR003604">
    <property type="entry name" value="Matrin/U1-like-C_Znf_C2H2"/>
</dbReference>
<dbReference type="PROSITE" id="PS00028">
    <property type="entry name" value="ZINC_FINGER_C2H2_1"/>
    <property type="match status" value="1"/>
</dbReference>
<dbReference type="GO" id="GO:0008270">
    <property type="term" value="F:zinc ion binding"/>
    <property type="evidence" value="ECO:0007669"/>
    <property type="project" value="UniProtKB-KW"/>
</dbReference>
<dbReference type="InterPro" id="IPR013087">
    <property type="entry name" value="Znf_C2H2_type"/>
</dbReference>
<feature type="region of interest" description="Disordered" evidence="9">
    <location>
        <begin position="296"/>
        <end position="346"/>
    </location>
</feature>
<dbReference type="EMBL" id="CP118377">
    <property type="protein sequence ID" value="WFD43660.1"/>
    <property type="molecule type" value="Genomic_DNA"/>
</dbReference>
<dbReference type="GO" id="GO:0005737">
    <property type="term" value="C:cytoplasm"/>
    <property type="evidence" value="ECO:0007669"/>
    <property type="project" value="UniProtKB-SubCell"/>
</dbReference>
<dbReference type="Proteomes" id="UP001214628">
    <property type="component" value="Chromosome 3"/>
</dbReference>
<feature type="region of interest" description="Disordered" evidence="9">
    <location>
        <begin position="93"/>
        <end position="138"/>
    </location>
</feature>
<gene>
    <name evidence="11" type="primary">REI1</name>
    <name evidence="11" type="ORF">MPSI1_002324</name>
</gene>
<keyword evidence="2" id="KW-0963">Cytoplasm</keyword>
<keyword evidence="5" id="KW-0677">Repeat</keyword>
<sequence length="468" mass="53136">MNLTHGGSNHAGDSDQHVFTVAFYSPSEQRDHFRTDLHRYNMKRRVANLAPVTATVFNEKVQERRAALEVANKEPENTGKCVTCSKTFSSENAYRDHMQSKKHKEKALRASQKPAGAPTQPSSKSDASAVENRRSTSTEGINSMASMQQALHDADQQEETPTVDSDEEALLEKAIEKKLARARRIDPASECMFCSQPQTSMETSLDHMKKSHGFFVPERKYLVDQDGFLQYLADKVAVGNVCLWCNGRGRGFYDVCAVQKHMLDKSHCKLAYDTQQDQLEYADFYDFRPSYPDYQRKQQDAAEWEDVSDDESGENLDDNSDNVQWQQDDDHDSDSDSSVESLPENGIRYGDSELELVLPSGARLGHRSLQRYYRQSLWQTPASQAQPATAANGRALAHRLAGSDRIVRGDHVVSDRGGNEVVARNRGEAKEAQRHIREFRDVQRREQFKTKVGFRNNNQKHFRDPLLQ</sequence>
<dbReference type="GO" id="GO:0042273">
    <property type="term" value="P:ribosomal large subunit biogenesis"/>
    <property type="evidence" value="ECO:0007669"/>
    <property type="project" value="TreeGrafter"/>
</dbReference>
<dbReference type="SUPFAM" id="SSF57667">
    <property type="entry name" value="beta-beta-alpha zinc fingers"/>
    <property type="match status" value="2"/>
</dbReference>
<evidence type="ECO:0000256" key="6">
    <source>
        <dbReference type="ARBA" id="ARBA00022771"/>
    </source>
</evidence>
<feature type="domain" description="C2H2-type" evidence="10">
    <location>
        <begin position="81"/>
        <end position="103"/>
    </location>
</feature>
<dbReference type="Pfam" id="PF12756">
    <property type="entry name" value="zf-C2H2_2"/>
    <property type="match status" value="1"/>
</dbReference>
<keyword evidence="7" id="KW-0862">Zinc</keyword>
<dbReference type="InterPro" id="IPR040025">
    <property type="entry name" value="Znf622/Rei1/Reh1"/>
</dbReference>
<evidence type="ECO:0000256" key="3">
    <source>
        <dbReference type="ARBA" id="ARBA00022517"/>
    </source>
</evidence>
<dbReference type="SMART" id="SM00451">
    <property type="entry name" value="ZnF_U1"/>
    <property type="match status" value="1"/>
</dbReference>
<dbReference type="AlphaFoldDB" id="A0AAF0F765"/>
<keyword evidence="4" id="KW-0479">Metal-binding</keyword>
<keyword evidence="6" id="KW-0863">Zinc-finger</keyword>
<dbReference type="InterPro" id="IPR036236">
    <property type="entry name" value="Znf_C2H2_sf"/>
</dbReference>